<dbReference type="Gene3D" id="3.30.1240.20">
    <property type="match status" value="1"/>
</dbReference>
<dbReference type="GO" id="GO:0005829">
    <property type="term" value="C:cytosol"/>
    <property type="evidence" value="ECO:0007669"/>
    <property type="project" value="TreeGrafter"/>
</dbReference>
<feature type="binding site" evidence="5">
    <location>
        <position position="259"/>
    </location>
    <ligand>
        <name>alpha-D-mannose 1-phosphate</name>
        <dbReference type="ChEBI" id="CHEBI:58409"/>
    </ligand>
</feature>
<feature type="active site" description="Proton donor/acceptor" evidence="4">
    <location>
        <position position="137"/>
    </location>
</feature>
<comment type="pathway">
    <text evidence="7">Nucleotide-sugar biosynthesis; GDP-alpha-D-mannose biosynthesis; alpha-D-mannose 1-phosphate from D-fructose 6-phosphate: step 2/2.</text>
</comment>
<evidence type="ECO:0000313" key="8">
    <source>
        <dbReference type="EMBL" id="URE41953.1"/>
    </source>
</evidence>
<evidence type="ECO:0000256" key="7">
    <source>
        <dbReference type="RuleBase" id="RU361118"/>
    </source>
</evidence>
<keyword evidence="7" id="KW-0413">Isomerase</keyword>
<comment type="function">
    <text evidence="7">Catalyzes the interconversion of mannose-6-phosphate to mannose-1-phosphate, the precursor for the synthesis of GDP-mannose. GDP-mannose is an essential sugar nucleotide for the synthesis of D-mannose-containing cell wall polysaccharides (galactomannans and glucomannans), glycolipids, glycoproteins and the antioxidant L-ascorbate.</text>
</comment>
<feature type="binding site" evidence="6">
    <location>
        <position position="135"/>
    </location>
    <ligand>
        <name>Mg(2+)</name>
        <dbReference type="ChEBI" id="CHEBI:18420"/>
        <label>1</label>
    </ligand>
</feature>
<dbReference type="Pfam" id="PF03332">
    <property type="entry name" value="PMM"/>
    <property type="match status" value="1"/>
</dbReference>
<sequence>MGIPKNRTALKEFEEFKEEGEAKYVISSCYGISPAFPGRSSPTRPLLLPWPTAVQVALLLSLFFSLRVPRPDLASHLGAKSHDGQRFRARARSLRGMRLLFHPTTLCRDQIGILRDRSFQKSIGRMAARKPGVFDVDGTLTAPRKVFRFDFRDHAANAGVHAATQGGNQIQIFNLYTTMIIKWPSCSQKWGINWSTACDPIVSMMEQLSHDEMIAYLIFLKSLKSFLGEDKLKEFINFTLHYIAGLDISIKRGTFIELRSGMLNVSPIGQNCSQEEHDEFEKYDKACSCFGFPMRLGQDLQFKIPWGGMTMKFMNQNELLVIQ</sequence>
<evidence type="ECO:0000256" key="2">
    <source>
        <dbReference type="ARBA" id="ARBA00022723"/>
    </source>
</evidence>
<comment type="cofactor">
    <cofactor evidence="6">
        <name>Mg(2+)</name>
        <dbReference type="ChEBI" id="CHEBI:18420"/>
    </cofactor>
</comment>
<dbReference type="GO" id="GO:0009298">
    <property type="term" value="P:GDP-mannose biosynthetic process"/>
    <property type="evidence" value="ECO:0007669"/>
    <property type="project" value="InterPro"/>
</dbReference>
<evidence type="ECO:0000256" key="5">
    <source>
        <dbReference type="PIRSR" id="PIRSR605002-2"/>
    </source>
</evidence>
<gene>
    <name evidence="8" type="ORF">MUK42_37510</name>
</gene>
<evidence type="ECO:0000256" key="1">
    <source>
        <dbReference type="ARBA" id="ARBA00022490"/>
    </source>
</evidence>
<dbReference type="AlphaFoldDB" id="A0A9E7I3G0"/>
<evidence type="ECO:0000256" key="4">
    <source>
        <dbReference type="PIRSR" id="PIRSR605002-1"/>
    </source>
</evidence>
<protein>
    <recommendedName>
        <fullName evidence="7">Phosphomannomutase</fullName>
        <ecNumber evidence="7">5.4.2.8</ecNumber>
    </recommendedName>
</protein>
<dbReference type="PANTHER" id="PTHR10466">
    <property type="entry name" value="PHOSPHOMANNOMUTASE"/>
    <property type="match status" value="1"/>
</dbReference>
<organism evidence="8 9">
    <name type="scientific">Musa troglodytarum</name>
    <name type="common">fe'i banana</name>
    <dbReference type="NCBI Taxonomy" id="320322"/>
    <lineage>
        <taxon>Eukaryota</taxon>
        <taxon>Viridiplantae</taxon>
        <taxon>Streptophyta</taxon>
        <taxon>Embryophyta</taxon>
        <taxon>Tracheophyta</taxon>
        <taxon>Spermatophyta</taxon>
        <taxon>Magnoliopsida</taxon>
        <taxon>Liliopsida</taxon>
        <taxon>Zingiberales</taxon>
        <taxon>Musaceae</taxon>
        <taxon>Musa</taxon>
    </lineage>
</organism>
<name>A0A9E7I3G0_9LILI</name>
<dbReference type="GO" id="GO:0006013">
    <property type="term" value="P:mannose metabolic process"/>
    <property type="evidence" value="ECO:0007669"/>
    <property type="project" value="TreeGrafter"/>
</dbReference>
<proteinExistence type="inferred from homology"/>
<comment type="subcellular location">
    <subcellularLocation>
        <location evidence="7">Cytoplasm</location>
    </subcellularLocation>
</comment>
<dbReference type="PANTHER" id="PTHR10466:SF0">
    <property type="entry name" value="PHOSPHOMANNOMUTASE"/>
    <property type="match status" value="1"/>
</dbReference>
<dbReference type="GO" id="GO:0006487">
    <property type="term" value="P:protein N-linked glycosylation"/>
    <property type="evidence" value="ECO:0007669"/>
    <property type="project" value="TreeGrafter"/>
</dbReference>
<dbReference type="GO" id="GO:0046872">
    <property type="term" value="F:metal ion binding"/>
    <property type="evidence" value="ECO:0007669"/>
    <property type="project" value="UniProtKB-KW"/>
</dbReference>
<dbReference type="InterPro" id="IPR043169">
    <property type="entry name" value="PMM_cap"/>
</dbReference>
<evidence type="ECO:0000256" key="3">
    <source>
        <dbReference type="ARBA" id="ARBA00022842"/>
    </source>
</evidence>
<reference evidence="8" key="1">
    <citation type="submission" date="2022-05" db="EMBL/GenBank/DDBJ databases">
        <title>The Musa troglodytarum L. genome provides insights into the mechanism of non-climacteric behaviour and enrichment of carotenoids.</title>
        <authorList>
            <person name="Wang J."/>
        </authorList>
    </citation>
    <scope>NUCLEOTIDE SEQUENCE</scope>
    <source>
        <tissue evidence="8">Leaf</tissue>
    </source>
</reference>
<dbReference type="InterPro" id="IPR005002">
    <property type="entry name" value="PMM"/>
</dbReference>
<feature type="binding site" evidence="6">
    <location>
        <position position="137"/>
    </location>
    <ligand>
        <name>Mg(2+)</name>
        <dbReference type="ChEBI" id="CHEBI:18420"/>
        <label>1</label>
    </ligand>
</feature>
<evidence type="ECO:0000313" key="9">
    <source>
        <dbReference type="Proteomes" id="UP001055439"/>
    </source>
</evidence>
<dbReference type="OrthoDB" id="10264771at2759"/>
<dbReference type="SUPFAM" id="SSF56784">
    <property type="entry name" value="HAD-like"/>
    <property type="match status" value="1"/>
</dbReference>
<accession>A0A9E7I3G0</accession>
<dbReference type="EC" id="5.4.2.8" evidence="7"/>
<dbReference type="GO" id="GO:0004615">
    <property type="term" value="F:phosphomannomutase activity"/>
    <property type="evidence" value="ECO:0007669"/>
    <property type="project" value="UniProtKB-EC"/>
</dbReference>
<comment type="subunit">
    <text evidence="7">Homodimer.</text>
</comment>
<keyword evidence="9" id="KW-1185">Reference proteome</keyword>
<keyword evidence="1 7" id="KW-0963">Cytoplasm</keyword>
<dbReference type="Proteomes" id="UP001055439">
    <property type="component" value="Chromosome 8"/>
</dbReference>
<dbReference type="EMBL" id="CP097510">
    <property type="protein sequence ID" value="URE41953.1"/>
    <property type="molecule type" value="Genomic_DNA"/>
</dbReference>
<dbReference type="InterPro" id="IPR036412">
    <property type="entry name" value="HAD-like_sf"/>
</dbReference>
<evidence type="ECO:0000256" key="6">
    <source>
        <dbReference type="PIRSR" id="PIRSR605002-3"/>
    </source>
</evidence>
<keyword evidence="2 6" id="KW-0479">Metal-binding</keyword>
<comment type="catalytic activity">
    <reaction evidence="7">
        <text>alpha-D-mannose 1-phosphate = D-mannose 6-phosphate</text>
        <dbReference type="Rhea" id="RHEA:11140"/>
        <dbReference type="ChEBI" id="CHEBI:58409"/>
        <dbReference type="ChEBI" id="CHEBI:58735"/>
        <dbReference type="EC" id="5.4.2.8"/>
    </reaction>
</comment>
<feature type="binding site" evidence="5">
    <location>
        <position position="144"/>
    </location>
    <ligand>
        <name>alpha-D-mannose 1-phosphate</name>
        <dbReference type="ChEBI" id="CHEBI:58409"/>
    </ligand>
</feature>
<feature type="active site" description="Nucleophile" evidence="4">
    <location>
        <position position="135"/>
    </location>
</feature>
<keyword evidence="3 6" id="KW-0460">Magnesium</keyword>
<comment type="similarity">
    <text evidence="7">Belongs to the eukaryotic PMM family.</text>
</comment>